<evidence type="ECO:0000313" key="2">
    <source>
        <dbReference type="EMBL" id="KIO33089.1"/>
    </source>
</evidence>
<dbReference type="EMBL" id="KN822950">
    <property type="protein sequence ID" value="KIO33089.1"/>
    <property type="molecule type" value="Genomic_DNA"/>
</dbReference>
<gene>
    <name evidence="2" type="ORF">M407DRAFT_235964</name>
</gene>
<keyword evidence="3" id="KW-1185">Reference proteome</keyword>
<feature type="compositionally biased region" description="Low complexity" evidence="1">
    <location>
        <begin position="233"/>
        <end position="242"/>
    </location>
</feature>
<proteinExistence type="predicted"/>
<organism evidence="2 3">
    <name type="scientific">Tulasnella calospora MUT 4182</name>
    <dbReference type="NCBI Taxonomy" id="1051891"/>
    <lineage>
        <taxon>Eukaryota</taxon>
        <taxon>Fungi</taxon>
        <taxon>Dikarya</taxon>
        <taxon>Basidiomycota</taxon>
        <taxon>Agaricomycotina</taxon>
        <taxon>Agaricomycetes</taxon>
        <taxon>Cantharellales</taxon>
        <taxon>Tulasnellaceae</taxon>
        <taxon>Tulasnella</taxon>
    </lineage>
</organism>
<feature type="compositionally biased region" description="Basic residues" evidence="1">
    <location>
        <begin position="262"/>
        <end position="271"/>
    </location>
</feature>
<feature type="region of interest" description="Disordered" evidence="1">
    <location>
        <begin position="127"/>
        <end position="197"/>
    </location>
</feature>
<accession>A0A0C3QW79</accession>
<evidence type="ECO:0000313" key="3">
    <source>
        <dbReference type="Proteomes" id="UP000054248"/>
    </source>
</evidence>
<name>A0A0C3QW79_9AGAM</name>
<dbReference type="HOGENOM" id="CLU_1027426_0_0_1"/>
<feature type="compositionally biased region" description="Low complexity" evidence="1">
    <location>
        <begin position="132"/>
        <end position="146"/>
    </location>
</feature>
<feature type="region of interest" description="Disordered" evidence="1">
    <location>
        <begin position="1"/>
        <end position="29"/>
    </location>
</feature>
<reference evidence="3" key="2">
    <citation type="submission" date="2015-01" db="EMBL/GenBank/DDBJ databases">
        <title>Evolutionary Origins and Diversification of the Mycorrhizal Mutualists.</title>
        <authorList>
            <consortium name="DOE Joint Genome Institute"/>
            <consortium name="Mycorrhizal Genomics Consortium"/>
            <person name="Kohler A."/>
            <person name="Kuo A."/>
            <person name="Nagy L.G."/>
            <person name="Floudas D."/>
            <person name="Copeland A."/>
            <person name="Barry K.W."/>
            <person name="Cichocki N."/>
            <person name="Veneault-Fourrey C."/>
            <person name="LaButti K."/>
            <person name="Lindquist E.A."/>
            <person name="Lipzen A."/>
            <person name="Lundell T."/>
            <person name="Morin E."/>
            <person name="Murat C."/>
            <person name="Riley R."/>
            <person name="Ohm R."/>
            <person name="Sun H."/>
            <person name="Tunlid A."/>
            <person name="Henrissat B."/>
            <person name="Grigoriev I.V."/>
            <person name="Hibbett D.S."/>
            <person name="Martin F."/>
        </authorList>
    </citation>
    <scope>NUCLEOTIDE SEQUENCE [LARGE SCALE GENOMIC DNA]</scope>
    <source>
        <strain evidence="3">MUT 4182</strain>
    </source>
</reference>
<reference evidence="2 3" key="1">
    <citation type="submission" date="2014-04" db="EMBL/GenBank/DDBJ databases">
        <authorList>
            <consortium name="DOE Joint Genome Institute"/>
            <person name="Kuo A."/>
            <person name="Girlanda M."/>
            <person name="Perotto S."/>
            <person name="Kohler A."/>
            <person name="Nagy L.G."/>
            <person name="Floudas D."/>
            <person name="Copeland A."/>
            <person name="Barry K.W."/>
            <person name="Cichocki N."/>
            <person name="Veneault-Fourrey C."/>
            <person name="LaButti K."/>
            <person name="Lindquist E.A."/>
            <person name="Lipzen A."/>
            <person name="Lundell T."/>
            <person name="Morin E."/>
            <person name="Murat C."/>
            <person name="Sun H."/>
            <person name="Tunlid A."/>
            <person name="Henrissat B."/>
            <person name="Grigoriev I.V."/>
            <person name="Hibbett D.S."/>
            <person name="Martin F."/>
            <person name="Nordberg H.P."/>
            <person name="Cantor M.N."/>
            <person name="Hua S.X."/>
        </authorList>
    </citation>
    <scope>NUCLEOTIDE SEQUENCE [LARGE SCALE GENOMIC DNA]</scope>
    <source>
        <strain evidence="2 3">MUT 4182</strain>
    </source>
</reference>
<dbReference type="AlphaFoldDB" id="A0A0C3QW79"/>
<sequence length="271" mass="28763">MHPEAGPSNVARATSRQVDGSDDPEDAKKRTIKITMGGGLWNTANMLETLIPEPDLRDMATAFPDGRDGETNIFFVSFPSTEIVQVVTECSPNDLTISPVTDSEFEIFATIYRSAIQAAATDYVVPRSSGCSSPAATAPSPLATSLRSPHFKLGKAPEDADEAEGSREGTDDESAGQVPGPPRKRRRLSDAESTVTLPTAPLTEDLWDMLDRFTSALLREFASAPLPPDTDNAGENGASAAGNDHELGSGDNEGCSTPRLSAKAKGKRPMK</sequence>
<protein>
    <submittedName>
        <fullName evidence="2">Uncharacterized protein</fullName>
    </submittedName>
</protein>
<dbReference type="Proteomes" id="UP000054248">
    <property type="component" value="Unassembled WGS sequence"/>
</dbReference>
<feature type="region of interest" description="Disordered" evidence="1">
    <location>
        <begin position="223"/>
        <end position="271"/>
    </location>
</feature>
<evidence type="ECO:0000256" key="1">
    <source>
        <dbReference type="SAM" id="MobiDB-lite"/>
    </source>
</evidence>
<dbReference type="OrthoDB" id="3304296at2759"/>